<proteinExistence type="predicted"/>
<evidence type="ECO:0000313" key="6">
    <source>
        <dbReference type="Proteomes" id="UP000046392"/>
    </source>
</evidence>
<dbReference type="Gene3D" id="1.10.1450.10">
    <property type="entry name" value="Tetraspanin"/>
    <property type="match status" value="1"/>
</dbReference>
<keyword evidence="2 5" id="KW-0812">Transmembrane</keyword>
<reference evidence="7" key="1">
    <citation type="submission" date="2017-02" db="UniProtKB">
        <authorList>
            <consortium name="WormBaseParasite"/>
        </authorList>
    </citation>
    <scope>IDENTIFICATION</scope>
</reference>
<organism evidence="6 7">
    <name type="scientific">Strongyloides papillosus</name>
    <name type="common">Intestinal threadworm</name>
    <dbReference type="NCBI Taxonomy" id="174720"/>
    <lineage>
        <taxon>Eukaryota</taxon>
        <taxon>Metazoa</taxon>
        <taxon>Ecdysozoa</taxon>
        <taxon>Nematoda</taxon>
        <taxon>Chromadorea</taxon>
        <taxon>Rhabditida</taxon>
        <taxon>Tylenchina</taxon>
        <taxon>Panagrolaimomorpha</taxon>
        <taxon>Strongyloidoidea</taxon>
        <taxon>Strongyloididae</taxon>
        <taxon>Strongyloides</taxon>
    </lineage>
</organism>
<name>A0A0N5BHV3_STREA</name>
<evidence type="ECO:0000256" key="4">
    <source>
        <dbReference type="ARBA" id="ARBA00023136"/>
    </source>
</evidence>
<dbReference type="Proteomes" id="UP000046392">
    <property type="component" value="Unplaced"/>
</dbReference>
<evidence type="ECO:0000256" key="2">
    <source>
        <dbReference type="ARBA" id="ARBA00022692"/>
    </source>
</evidence>
<dbReference type="PANTHER" id="PTHR19282">
    <property type="entry name" value="TETRASPANIN"/>
    <property type="match status" value="1"/>
</dbReference>
<evidence type="ECO:0000256" key="3">
    <source>
        <dbReference type="ARBA" id="ARBA00022989"/>
    </source>
</evidence>
<sequence length="320" mass="36890">MNGFEKRNRRLNRLKFIFTSFNFLILLSSLFLIGFSVDYFVNEYQSSVMKNDNTIILTSFVFITLAFAIFIFVIFGFFSVITLDKKLLQIYICASLFISLINGIIGCYCFVTNINLSLDNTRAKLSKALSQHYGDDSHKSLTEAWDFYQQQFSCCGVTSEIDYISTQWFKKQQPTLPRKRRPLSCCPSCEQLFSHHCLPKTSQILTTQPTHTQPFIDGSQLHTEECLTILHICSFNSSYPFSDDMCHGNLPIPPGVPISFLLHTNGCLKVIHEKDRRIVEKFIIISWFYSILNAINASFVLFIYQRVFIKHAYSTISLDL</sequence>
<protein>
    <submittedName>
        <fullName evidence="7">Tetraspanin</fullName>
    </submittedName>
</protein>
<comment type="subcellular location">
    <subcellularLocation>
        <location evidence="1">Membrane</location>
        <topology evidence="1">Multi-pass membrane protein</topology>
    </subcellularLocation>
</comment>
<keyword evidence="3 5" id="KW-1133">Transmembrane helix</keyword>
<feature type="transmembrane region" description="Helical" evidence="5">
    <location>
        <begin position="282"/>
        <end position="304"/>
    </location>
</feature>
<feature type="transmembrane region" description="Helical" evidence="5">
    <location>
        <begin position="55"/>
        <end position="78"/>
    </location>
</feature>
<dbReference type="InterPro" id="IPR018499">
    <property type="entry name" value="Tetraspanin/Peripherin"/>
</dbReference>
<dbReference type="WBParaSite" id="SPAL_0000553800.1">
    <property type="protein sequence ID" value="SPAL_0000553800.1"/>
    <property type="gene ID" value="SPAL_0000553800"/>
</dbReference>
<keyword evidence="6" id="KW-1185">Reference proteome</keyword>
<feature type="transmembrane region" description="Helical" evidence="5">
    <location>
        <begin position="16"/>
        <end position="35"/>
    </location>
</feature>
<evidence type="ECO:0000313" key="7">
    <source>
        <dbReference type="WBParaSite" id="SPAL_0000553800.1"/>
    </source>
</evidence>
<dbReference type="InterPro" id="IPR008952">
    <property type="entry name" value="Tetraspanin_EC2_sf"/>
</dbReference>
<dbReference type="AlphaFoldDB" id="A0A0N5BHV3"/>
<dbReference type="GO" id="GO:0016020">
    <property type="term" value="C:membrane"/>
    <property type="evidence" value="ECO:0007669"/>
    <property type="project" value="UniProtKB-SubCell"/>
</dbReference>
<dbReference type="SUPFAM" id="SSF48652">
    <property type="entry name" value="Tetraspanin"/>
    <property type="match status" value="1"/>
</dbReference>
<feature type="transmembrane region" description="Helical" evidence="5">
    <location>
        <begin position="90"/>
        <end position="114"/>
    </location>
</feature>
<keyword evidence="4 5" id="KW-0472">Membrane</keyword>
<evidence type="ECO:0000256" key="1">
    <source>
        <dbReference type="ARBA" id="ARBA00004141"/>
    </source>
</evidence>
<accession>A0A0N5BHV3</accession>
<dbReference type="STRING" id="174720.A0A0N5BHV3"/>
<evidence type="ECO:0000256" key="5">
    <source>
        <dbReference type="SAM" id="Phobius"/>
    </source>
</evidence>
<dbReference type="Pfam" id="PF00335">
    <property type="entry name" value="Tetraspanin"/>
    <property type="match status" value="1"/>
</dbReference>